<comment type="caution">
    <text evidence="1">The sequence shown here is derived from an EMBL/GenBank/DDBJ whole genome shotgun (WGS) entry which is preliminary data.</text>
</comment>
<dbReference type="InterPro" id="IPR007375">
    <property type="entry name" value="SoxG"/>
</dbReference>
<evidence type="ECO:0000313" key="1">
    <source>
        <dbReference type="EMBL" id="GGD29411.1"/>
    </source>
</evidence>
<dbReference type="Gene3D" id="3.30.1360.120">
    <property type="entry name" value="Probable tRNA modification gtpase trme, domain 1"/>
    <property type="match status" value="1"/>
</dbReference>
<sequence length="192" mass="19897">MSEAVSALGGATFEGYCILRDAGPTGMVTIRGDLGAAAFGKAVKKATGCALPKQREIVTNGGRRLAWMSPDELLLICDQGEAPGMAAALAETLKGQHALALDVSDARALFRLEGAGCREVIAKLSPANLAPGAFGPGEMRRTRLAQVAGAFHMPDESSVEIVVFRSVARYAFDLIANAARPGSEVGLFAPAP</sequence>
<keyword evidence="2" id="KW-1185">Reference proteome</keyword>
<dbReference type="Pfam" id="PF04268">
    <property type="entry name" value="SoxG"/>
    <property type="match status" value="1"/>
</dbReference>
<accession>A0ABQ1QKZ1</accession>
<evidence type="ECO:0000313" key="2">
    <source>
        <dbReference type="Proteomes" id="UP000617355"/>
    </source>
</evidence>
<organism evidence="1 2">
    <name type="scientific">Sinisalibacter lacisalsi</name>
    <dbReference type="NCBI Taxonomy" id="1526570"/>
    <lineage>
        <taxon>Bacteria</taxon>
        <taxon>Pseudomonadati</taxon>
        <taxon>Pseudomonadota</taxon>
        <taxon>Alphaproteobacteria</taxon>
        <taxon>Rhodobacterales</taxon>
        <taxon>Roseobacteraceae</taxon>
        <taxon>Sinisalibacter</taxon>
    </lineage>
</organism>
<protein>
    <submittedName>
        <fullName evidence="1">Sarcosine oxidase subunit gamma</fullName>
    </submittedName>
</protein>
<dbReference type="RefSeq" id="WP_188526724.1">
    <property type="nucleotide sequence ID" value="NZ_BMGI01000002.1"/>
</dbReference>
<name>A0ABQ1QKZ1_9RHOB</name>
<dbReference type="EMBL" id="BMGI01000002">
    <property type="protein sequence ID" value="GGD29411.1"/>
    <property type="molecule type" value="Genomic_DNA"/>
</dbReference>
<dbReference type="Gene3D" id="3.30.70.1520">
    <property type="entry name" value="Heterotetrameric sarcosine oxidase"/>
    <property type="match status" value="1"/>
</dbReference>
<reference evidence="2" key="1">
    <citation type="journal article" date="2019" name="Int. J. Syst. Evol. Microbiol.">
        <title>The Global Catalogue of Microorganisms (GCM) 10K type strain sequencing project: providing services to taxonomists for standard genome sequencing and annotation.</title>
        <authorList>
            <consortium name="The Broad Institute Genomics Platform"/>
            <consortium name="The Broad Institute Genome Sequencing Center for Infectious Disease"/>
            <person name="Wu L."/>
            <person name="Ma J."/>
        </authorList>
    </citation>
    <scope>NUCLEOTIDE SEQUENCE [LARGE SCALE GENOMIC DNA]</scope>
    <source>
        <strain evidence="2">CGMCC 1.12922</strain>
    </source>
</reference>
<proteinExistence type="predicted"/>
<dbReference type="SUPFAM" id="SSF103025">
    <property type="entry name" value="Folate-binding domain"/>
    <property type="match status" value="1"/>
</dbReference>
<dbReference type="Proteomes" id="UP000617355">
    <property type="component" value="Unassembled WGS sequence"/>
</dbReference>
<gene>
    <name evidence="1" type="ORF">GCM10011358_11780</name>
</gene>
<dbReference type="InterPro" id="IPR027266">
    <property type="entry name" value="TrmE/GcvT-like"/>
</dbReference>